<evidence type="ECO:0000256" key="3">
    <source>
        <dbReference type="SAM" id="MobiDB-lite"/>
    </source>
</evidence>
<evidence type="ECO:0000259" key="6">
    <source>
        <dbReference type="Pfam" id="PF05922"/>
    </source>
</evidence>
<reference evidence="7" key="1">
    <citation type="submission" date="2019-09" db="EMBL/GenBank/DDBJ databases">
        <title>Draft genome information of white flower Hibiscus syriacus.</title>
        <authorList>
            <person name="Kim Y.-M."/>
        </authorList>
    </citation>
    <scope>NUCLEOTIDE SEQUENCE [LARGE SCALE GENOMIC DNA]</scope>
    <source>
        <strain evidence="7">YM2019G1</strain>
    </source>
</reference>
<dbReference type="Pfam" id="PF05922">
    <property type="entry name" value="Inhibitor_I9"/>
    <property type="match status" value="1"/>
</dbReference>
<dbReference type="InterPro" id="IPR037045">
    <property type="entry name" value="S8pro/Inhibitor_I9_sf"/>
</dbReference>
<dbReference type="GO" id="GO:0004252">
    <property type="term" value="F:serine-type endopeptidase activity"/>
    <property type="evidence" value="ECO:0007669"/>
    <property type="project" value="InterPro"/>
</dbReference>
<comment type="caution">
    <text evidence="7">The sequence shown here is derived from an EMBL/GenBank/DDBJ whole genome shotgun (WGS) entry which is preliminary data.</text>
</comment>
<feature type="compositionally biased region" description="Acidic residues" evidence="3">
    <location>
        <begin position="329"/>
        <end position="339"/>
    </location>
</feature>
<feature type="signal peptide" evidence="4">
    <location>
        <begin position="1"/>
        <end position="30"/>
    </location>
</feature>
<protein>
    <submittedName>
        <fullName evidence="7">Subtilisin-like serine protease 2</fullName>
    </submittedName>
</protein>
<gene>
    <name evidence="7" type="ORF">F3Y22_tig00111847pilonHSYRG00152</name>
</gene>
<dbReference type="InterPro" id="IPR000209">
    <property type="entry name" value="Peptidase_S8/S53_dom"/>
</dbReference>
<accession>A0A6A2YE53</accession>
<keyword evidence="2 4" id="KW-0732">Signal</keyword>
<keyword evidence="8" id="KW-1185">Reference proteome</keyword>
<dbReference type="InterPro" id="IPR045051">
    <property type="entry name" value="SBT"/>
</dbReference>
<evidence type="ECO:0000256" key="1">
    <source>
        <dbReference type="ARBA" id="ARBA00011073"/>
    </source>
</evidence>
<evidence type="ECO:0000313" key="8">
    <source>
        <dbReference type="Proteomes" id="UP000436088"/>
    </source>
</evidence>
<dbReference type="EMBL" id="VEPZ02001449">
    <property type="protein sequence ID" value="KAE8672297.1"/>
    <property type="molecule type" value="Genomic_DNA"/>
</dbReference>
<dbReference type="SUPFAM" id="SSF52743">
    <property type="entry name" value="Subtilisin-like"/>
    <property type="match status" value="1"/>
</dbReference>
<comment type="similarity">
    <text evidence="1">Belongs to the peptidase S8 family.</text>
</comment>
<organism evidence="7 8">
    <name type="scientific">Hibiscus syriacus</name>
    <name type="common">Rose of Sharon</name>
    <dbReference type="NCBI Taxonomy" id="106335"/>
    <lineage>
        <taxon>Eukaryota</taxon>
        <taxon>Viridiplantae</taxon>
        <taxon>Streptophyta</taxon>
        <taxon>Embryophyta</taxon>
        <taxon>Tracheophyta</taxon>
        <taxon>Spermatophyta</taxon>
        <taxon>Magnoliopsida</taxon>
        <taxon>eudicotyledons</taxon>
        <taxon>Gunneridae</taxon>
        <taxon>Pentapetalae</taxon>
        <taxon>rosids</taxon>
        <taxon>malvids</taxon>
        <taxon>Malvales</taxon>
        <taxon>Malvaceae</taxon>
        <taxon>Malvoideae</taxon>
        <taxon>Hibiscus</taxon>
    </lineage>
</organism>
<feature type="region of interest" description="Disordered" evidence="3">
    <location>
        <begin position="298"/>
        <end position="349"/>
    </location>
</feature>
<dbReference type="GO" id="GO:0006508">
    <property type="term" value="P:proteolysis"/>
    <property type="evidence" value="ECO:0007669"/>
    <property type="project" value="UniProtKB-KW"/>
</dbReference>
<evidence type="ECO:0000256" key="2">
    <source>
        <dbReference type="ARBA" id="ARBA00022729"/>
    </source>
</evidence>
<evidence type="ECO:0000313" key="7">
    <source>
        <dbReference type="EMBL" id="KAE8672297.1"/>
    </source>
</evidence>
<feature type="domain" description="Inhibitor I9" evidence="6">
    <location>
        <begin position="39"/>
        <end position="103"/>
    </location>
</feature>
<sequence>MTRTMSFYSCSVFVLSWLLLLLSLPEINDAILEPEEHKTYIVQMDHPRKPPSFSTDELWNRSTLRSLSNPVDDEAMLLYSYNHVIRGFSARLTSSQLNEIEKSLAHLATYQESFGKLFTTHSLNFLELKRNFGLWSAASYGEGEWHWYHRDGRESVRMARPLALQLATTNSLVLGCSAKESALRKCENDTTFSPSACNNKLTGARLFSKGIRAELNIPDELDYDLPRDFEGHGTHTLSTAAGNRVLGVSHFGFARDTASGVAPHAHVAMYKVLWETDSGNSAASDVLAGMDQAIEDGFSTSDGTVHHTPPHSLFHGGSSTSTLTLQDEVGVDEDDEIEEEKQPIRRNPT</sequence>
<dbReference type="Pfam" id="PF00082">
    <property type="entry name" value="Peptidase_S8"/>
    <property type="match status" value="1"/>
</dbReference>
<dbReference type="Gene3D" id="3.30.70.80">
    <property type="entry name" value="Peptidase S8 propeptide/proteinase inhibitor I9"/>
    <property type="match status" value="1"/>
</dbReference>
<dbReference type="InterPro" id="IPR010259">
    <property type="entry name" value="S8pro/Inhibitor_I9"/>
</dbReference>
<dbReference type="Proteomes" id="UP000436088">
    <property type="component" value="Unassembled WGS sequence"/>
</dbReference>
<dbReference type="AlphaFoldDB" id="A0A6A2YE53"/>
<name>A0A6A2YE53_HIBSY</name>
<evidence type="ECO:0000259" key="5">
    <source>
        <dbReference type="Pfam" id="PF00082"/>
    </source>
</evidence>
<dbReference type="Gene3D" id="3.40.50.200">
    <property type="entry name" value="Peptidase S8/S53 domain"/>
    <property type="match status" value="1"/>
</dbReference>
<evidence type="ECO:0000256" key="4">
    <source>
        <dbReference type="SAM" id="SignalP"/>
    </source>
</evidence>
<feature type="domain" description="Peptidase S8/S53" evidence="5">
    <location>
        <begin position="218"/>
        <end position="297"/>
    </location>
</feature>
<dbReference type="PANTHER" id="PTHR10795">
    <property type="entry name" value="PROPROTEIN CONVERTASE SUBTILISIN/KEXIN"/>
    <property type="match status" value="1"/>
</dbReference>
<dbReference type="InterPro" id="IPR036852">
    <property type="entry name" value="Peptidase_S8/S53_dom_sf"/>
</dbReference>
<proteinExistence type="inferred from homology"/>
<dbReference type="FunFam" id="3.30.70.80:FF:000003">
    <property type="entry name" value="Subtilisin-like protease SBT1.9"/>
    <property type="match status" value="1"/>
</dbReference>
<feature type="chain" id="PRO_5025435997" evidence="4">
    <location>
        <begin position="31"/>
        <end position="349"/>
    </location>
</feature>